<organism evidence="1 2">
    <name type="scientific">Fusobacterium nucleatum</name>
    <dbReference type="NCBI Taxonomy" id="851"/>
    <lineage>
        <taxon>Bacteria</taxon>
        <taxon>Fusobacteriati</taxon>
        <taxon>Fusobacteriota</taxon>
        <taxon>Fusobacteriia</taxon>
        <taxon>Fusobacteriales</taxon>
        <taxon>Fusobacteriaceae</taxon>
        <taxon>Fusobacterium</taxon>
    </lineage>
</organism>
<proteinExistence type="predicted"/>
<dbReference type="EMBL" id="LRPY01000169">
    <property type="protein sequence ID" value="KXA18649.1"/>
    <property type="molecule type" value="Genomic_DNA"/>
</dbReference>
<evidence type="ECO:0000313" key="1">
    <source>
        <dbReference type="EMBL" id="KXA18649.1"/>
    </source>
</evidence>
<name>A0A133NQS9_FUSNU</name>
<dbReference type="RefSeq" id="WP_060798666.1">
    <property type="nucleotide sequence ID" value="NZ_KQ956738.1"/>
</dbReference>
<dbReference type="PATRIC" id="fig|851.8.peg.1712"/>
<sequence length="85" mass="9826">MLDKDIREKIVKIMGLGLEVNSREKNTVFVNFSGHCDFLGVEIDYDGYDERNKGKNLKKLLGLNLESDVKELDVIIEELERLRTI</sequence>
<gene>
    <name evidence="1" type="ORF">HMPREF3221_01700</name>
</gene>
<accession>A0A133NQS9</accession>
<protein>
    <submittedName>
        <fullName evidence="1">Uncharacterized protein</fullName>
    </submittedName>
</protein>
<comment type="caution">
    <text evidence="1">The sequence shown here is derived from an EMBL/GenBank/DDBJ whole genome shotgun (WGS) entry which is preliminary data.</text>
</comment>
<dbReference type="AlphaFoldDB" id="A0A133NQS9"/>
<dbReference type="Proteomes" id="UP000070401">
    <property type="component" value="Unassembled WGS sequence"/>
</dbReference>
<evidence type="ECO:0000313" key="2">
    <source>
        <dbReference type="Proteomes" id="UP000070401"/>
    </source>
</evidence>
<keyword evidence="2" id="KW-1185">Reference proteome</keyword>
<reference evidence="2" key="1">
    <citation type="submission" date="2016-01" db="EMBL/GenBank/DDBJ databases">
        <authorList>
            <person name="Mitreva M."/>
            <person name="Pepin K.H."/>
            <person name="Mihindukulasuriya K.A."/>
            <person name="Fulton R."/>
            <person name="Fronick C."/>
            <person name="O'Laughlin M."/>
            <person name="Miner T."/>
            <person name="Herter B."/>
            <person name="Rosa B.A."/>
            <person name="Cordes M."/>
            <person name="Tomlinson C."/>
            <person name="Wollam A."/>
            <person name="Palsikar V.B."/>
            <person name="Mardis E.R."/>
            <person name="Wilson R.K."/>
        </authorList>
    </citation>
    <scope>NUCLEOTIDE SEQUENCE [LARGE SCALE GENOMIC DNA]</scope>
    <source>
        <strain evidence="2">MJR7757B</strain>
    </source>
</reference>